<gene>
    <name evidence="3" type="ORF">Shyd_19440</name>
</gene>
<evidence type="ECO:0000256" key="2">
    <source>
        <dbReference type="SAM" id="SignalP"/>
    </source>
</evidence>
<proteinExistence type="predicted"/>
<feature type="chain" id="PRO_5046377620" description="VCBS repeat-containing protein" evidence="2">
    <location>
        <begin position="33"/>
        <end position="564"/>
    </location>
</feature>
<dbReference type="EMBL" id="BNDW01000019">
    <property type="protein sequence ID" value="GHI20573.1"/>
    <property type="molecule type" value="Genomic_DNA"/>
</dbReference>
<dbReference type="PANTHER" id="PTHR44103:SF1">
    <property type="entry name" value="PROPROTEIN CONVERTASE P"/>
    <property type="match status" value="1"/>
</dbReference>
<evidence type="ECO:0000313" key="3">
    <source>
        <dbReference type="EMBL" id="GHI20573.1"/>
    </source>
</evidence>
<dbReference type="SUPFAM" id="SSF69318">
    <property type="entry name" value="Integrin alpha N-terminal domain"/>
    <property type="match status" value="1"/>
</dbReference>
<keyword evidence="4" id="KW-1185">Reference proteome</keyword>
<evidence type="ECO:0000313" key="4">
    <source>
        <dbReference type="Proteomes" id="UP001052739"/>
    </source>
</evidence>
<keyword evidence="1 2" id="KW-0732">Signal</keyword>
<protein>
    <recommendedName>
        <fullName evidence="5">VCBS repeat-containing protein</fullName>
    </recommendedName>
</protein>
<evidence type="ECO:0000256" key="1">
    <source>
        <dbReference type="ARBA" id="ARBA00022729"/>
    </source>
</evidence>
<accession>A0ABQ3P6C8</accession>
<sequence length="564" mass="58711">MRSMFSGRGRRVAACTALALSAGMLLATPASAADPAPVPSVERVKPSFTPPKLVLPGKADGSARAGAQAAQATSPLLSDLDLDGVDDLLFRASDGKLYTTAGGSSLVDLYRFEDIAREIVPIGNQNGQAEPEVLVLSENGALTLYQDVDPTGTPYEYPVGGGWQVYNKITSPGDVNNDGRADVIARDKAGQLFLYLATGSPTKPLGTKIPVGGGWNTYDQLIGAGDVNGDGRADLYGRKADGQLYFYFGTGSTTRPFETRKLIGGGWGKYNQVFPSGQDGSLFARDNAGALYMYLPKGDGTLSAAQKVSDAGDFAGIEQFALGGNVPYTGKDGLMARDSAGTLWFYGSSTTGKLNKRQAISDTGEWAGATWTNLSSLNSDGSADVLQNLSGDLYIEMLYIGGGWGGYNAFVGAGDLSGDGKGDLLARDGSGVLYLYKGNGQGDAFSSRIKVGSGWGGYNKLFGAGDYTGDGRTDLLARTTGGVLYLYAGTGNAAAPFAARKEIGSGWNTYKHLAAAGDLNADGKGDIVGATSGGDLYTYLNTTPGKFSGRSLYGPGFQIYNQIS</sequence>
<evidence type="ECO:0008006" key="5">
    <source>
        <dbReference type="Google" id="ProtNLM"/>
    </source>
</evidence>
<dbReference type="PANTHER" id="PTHR44103">
    <property type="entry name" value="PROPROTEIN CONVERTASE P"/>
    <property type="match status" value="1"/>
</dbReference>
<name>A0ABQ3P6C8_9ACTN</name>
<reference evidence="3" key="1">
    <citation type="submission" date="2024-05" db="EMBL/GenBank/DDBJ databases">
        <title>Whole genome shotgun sequence of Streptomyces hydrogenans NBRC 13475.</title>
        <authorList>
            <person name="Komaki H."/>
            <person name="Tamura T."/>
        </authorList>
    </citation>
    <scope>NUCLEOTIDE SEQUENCE</scope>
    <source>
        <strain evidence="3">NBRC 13475</strain>
    </source>
</reference>
<dbReference type="InterPro" id="IPR013517">
    <property type="entry name" value="FG-GAP"/>
</dbReference>
<dbReference type="Proteomes" id="UP001052739">
    <property type="component" value="Unassembled WGS sequence"/>
</dbReference>
<comment type="caution">
    <text evidence="3">The sequence shown here is derived from an EMBL/GenBank/DDBJ whole genome shotgun (WGS) entry which is preliminary data.</text>
</comment>
<feature type="signal peptide" evidence="2">
    <location>
        <begin position="1"/>
        <end position="32"/>
    </location>
</feature>
<organism evidence="3 4">
    <name type="scientific">Streptomyces hydrogenans</name>
    <dbReference type="NCBI Taxonomy" id="1873719"/>
    <lineage>
        <taxon>Bacteria</taxon>
        <taxon>Bacillati</taxon>
        <taxon>Actinomycetota</taxon>
        <taxon>Actinomycetes</taxon>
        <taxon>Kitasatosporales</taxon>
        <taxon>Streptomycetaceae</taxon>
        <taxon>Streptomyces</taxon>
    </lineage>
</organism>
<dbReference type="Gene3D" id="2.115.10.10">
    <property type="entry name" value="Tachylectin 2"/>
    <property type="match status" value="2"/>
</dbReference>
<dbReference type="Pfam" id="PF13517">
    <property type="entry name" value="FG-GAP_3"/>
    <property type="match status" value="2"/>
</dbReference>
<dbReference type="InterPro" id="IPR028994">
    <property type="entry name" value="Integrin_alpha_N"/>
</dbReference>